<evidence type="ECO:0000313" key="2">
    <source>
        <dbReference type="Proteomes" id="UP000289340"/>
    </source>
</evidence>
<accession>A0A445M0J0</accession>
<dbReference type="InterPro" id="IPR044689">
    <property type="entry name" value="CGR2/3"/>
</dbReference>
<dbReference type="PANTHER" id="PTHR34208:SF5">
    <property type="entry name" value="OS01G0144000 PROTEIN"/>
    <property type="match status" value="1"/>
</dbReference>
<keyword evidence="2" id="KW-1185">Reference proteome</keyword>
<dbReference type="GO" id="GO:0008168">
    <property type="term" value="F:methyltransferase activity"/>
    <property type="evidence" value="ECO:0007669"/>
    <property type="project" value="InterPro"/>
</dbReference>
<reference evidence="1 2" key="1">
    <citation type="submission" date="2018-09" db="EMBL/GenBank/DDBJ databases">
        <title>A high-quality reference genome of wild soybean provides a powerful tool to mine soybean genomes.</title>
        <authorList>
            <person name="Xie M."/>
            <person name="Chung C.Y.L."/>
            <person name="Li M.-W."/>
            <person name="Wong F.-L."/>
            <person name="Chan T.-F."/>
            <person name="Lam H.-M."/>
        </authorList>
    </citation>
    <scope>NUCLEOTIDE SEQUENCE [LARGE SCALE GENOMIC DNA]</scope>
    <source>
        <strain evidence="2">cv. W05</strain>
        <tissue evidence="1">Hypocotyl of etiolated seedlings</tissue>
    </source>
</reference>
<dbReference type="AlphaFoldDB" id="A0A445M0J0"/>
<dbReference type="GO" id="GO:0045488">
    <property type="term" value="P:pectin metabolic process"/>
    <property type="evidence" value="ECO:0007669"/>
    <property type="project" value="InterPro"/>
</dbReference>
<gene>
    <name evidence="1" type="ORF">D0Y65_000902</name>
</gene>
<comment type="caution">
    <text evidence="1">The sequence shown here is derived from an EMBL/GenBank/DDBJ whole genome shotgun (WGS) entry which is preliminary data.</text>
</comment>
<protein>
    <submittedName>
        <fullName evidence="1">Putative pectin methylesterase CGR2</fullName>
    </submittedName>
</protein>
<evidence type="ECO:0000313" key="1">
    <source>
        <dbReference type="EMBL" id="RZC29102.1"/>
    </source>
</evidence>
<name>A0A445M0J0_GLYSO</name>
<dbReference type="Proteomes" id="UP000289340">
    <property type="component" value="Chromosome 1"/>
</dbReference>
<dbReference type="EMBL" id="QZWG01000001">
    <property type="protein sequence ID" value="RZC29102.1"/>
    <property type="molecule type" value="Genomic_DNA"/>
</dbReference>
<dbReference type="PANTHER" id="PTHR34208">
    <property type="entry name" value="S-ADENOSYL-L-METHIONINE-DEPENDENT METHYLTRANSFERASE-RELATED"/>
    <property type="match status" value="1"/>
</dbReference>
<proteinExistence type="predicted"/>
<sequence>MSDPSMGRVTITAHGPKPREASLLRQIPSARKKSEATNRHININIIGHSKQAIEKSNEHPEWLPDDWNMDFRTKKSGENMGHGKQSNGPLAKCSILGLFMEGTSQVHPQICGASCSSPILQAFPILKKSYGDSMHKVLHVGPDSCFVLSSLLEEEDTEVWGIQPYELDDVGAKCKSLVCKGIVHVADLKFSLPHCAKSFSLDILSDALDYLSPRYLNKTLPKLVKVSADGVVIFAGPLGPSRLFLQKAVASGGSNLARLGELGGKLLPYFPINRGRSEEEKGSAFLAFRNHLRLVRKIVSVKKIQAEPLP</sequence>
<organism evidence="1 2">
    <name type="scientific">Glycine soja</name>
    <name type="common">Wild soybean</name>
    <dbReference type="NCBI Taxonomy" id="3848"/>
    <lineage>
        <taxon>Eukaryota</taxon>
        <taxon>Viridiplantae</taxon>
        <taxon>Streptophyta</taxon>
        <taxon>Embryophyta</taxon>
        <taxon>Tracheophyta</taxon>
        <taxon>Spermatophyta</taxon>
        <taxon>Magnoliopsida</taxon>
        <taxon>eudicotyledons</taxon>
        <taxon>Gunneridae</taxon>
        <taxon>Pentapetalae</taxon>
        <taxon>rosids</taxon>
        <taxon>fabids</taxon>
        <taxon>Fabales</taxon>
        <taxon>Fabaceae</taxon>
        <taxon>Papilionoideae</taxon>
        <taxon>50 kb inversion clade</taxon>
        <taxon>NPAAA clade</taxon>
        <taxon>indigoferoid/millettioid clade</taxon>
        <taxon>Phaseoleae</taxon>
        <taxon>Glycine</taxon>
        <taxon>Glycine subgen. Soja</taxon>
    </lineage>
</organism>